<keyword evidence="1" id="KW-0732">Signal</keyword>
<dbReference type="PANTHER" id="PTHR33376:SF4">
    <property type="entry name" value="SIALIC ACID-BINDING PERIPLASMIC PROTEIN SIAP"/>
    <property type="match status" value="1"/>
</dbReference>
<reference evidence="2 3" key="1">
    <citation type="submission" date="2018-09" db="EMBL/GenBank/DDBJ databases">
        <title>Murine metabolic-syndrome-specific gut microbial biobank.</title>
        <authorList>
            <person name="Liu C."/>
        </authorList>
    </citation>
    <scope>NUCLEOTIDE SEQUENCE [LARGE SCALE GENOMIC DNA]</scope>
    <source>
        <strain evidence="2 3">0.1xD8-82</strain>
    </source>
</reference>
<gene>
    <name evidence="2" type="ORF">D7V94_12860</name>
</gene>
<protein>
    <submittedName>
        <fullName evidence="2">TRAP transporter substrate-binding protein</fullName>
    </submittedName>
</protein>
<dbReference type="PANTHER" id="PTHR33376">
    <property type="match status" value="1"/>
</dbReference>
<dbReference type="Proteomes" id="UP000280696">
    <property type="component" value="Unassembled WGS sequence"/>
</dbReference>
<dbReference type="InterPro" id="IPR038404">
    <property type="entry name" value="TRAP_DctP_sf"/>
</dbReference>
<dbReference type="NCBIfam" id="NF037995">
    <property type="entry name" value="TRAP_S1"/>
    <property type="match status" value="1"/>
</dbReference>
<accession>A0A3A9AGQ8</accession>
<dbReference type="RefSeq" id="WP_120470393.1">
    <property type="nucleotide sequence ID" value="NZ_RAYQ01000013.1"/>
</dbReference>
<dbReference type="OrthoDB" id="9815946at2"/>
<dbReference type="InterPro" id="IPR018389">
    <property type="entry name" value="DctP_fam"/>
</dbReference>
<sequence>MLKKILGCLAVIGFIIVIATIVSSGTKTADGQQVTEIRVAFNQNEQHPQYLAMKELGEKFEEATNGRYHMTIYANGVLGEQGAMAELIRTGALQMAIVPCSVPEGYDGDFAIVGTPYLYDGIDHMEKAVTGGVFDELFYSSRKYSFQVLTVYTAGERNVYTDVPVNSAADLKGMIIRVNDSPTYIEMTRLMGGEGTAMAQSEVYTALQQGVIDAAENSELVFNDFKHYEVAPYYVYTKHIVHPDVVIASTEFLDSMSEADRAVFDELVIESTRTEFATFREKIAEAKQIITEKGTQFCYPDVEEFRSLCQPLLDSVANRSEVTQKIYNDIIALREEE</sequence>
<keyword evidence="3" id="KW-1185">Reference proteome</keyword>
<comment type="caution">
    <text evidence="2">The sequence shown here is derived from an EMBL/GenBank/DDBJ whole genome shotgun (WGS) entry which is preliminary data.</text>
</comment>
<dbReference type="EMBL" id="RAYQ01000013">
    <property type="protein sequence ID" value="RKI90672.1"/>
    <property type="molecule type" value="Genomic_DNA"/>
</dbReference>
<dbReference type="AlphaFoldDB" id="A0A3A9AGQ8"/>
<name>A0A3A9AGQ8_9FIRM</name>
<dbReference type="CDD" id="cd13671">
    <property type="entry name" value="PBP2_TRAP_SBP_like_3"/>
    <property type="match status" value="1"/>
</dbReference>
<evidence type="ECO:0000256" key="1">
    <source>
        <dbReference type="ARBA" id="ARBA00022729"/>
    </source>
</evidence>
<organism evidence="2 3">
    <name type="scientific">Parablautia intestinalis</name>
    <dbReference type="NCBI Taxonomy" id="2320100"/>
    <lineage>
        <taxon>Bacteria</taxon>
        <taxon>Bacillati</taxon>
        <taxon>Bacillota</taxon>
        <taxon>Clostridia</taxon>
        <taxon>Lachnospirales</taxon>
        <taxon>Lachnospiraceae</taxon>
        <taxon>Parablautia</taxon>
    </lineage>
</organism>
<dbReference type="GO" id="GO:0055085">
    <property type="term" value="P:transmembrane transport"/>
    <property type="evidence" value="ECO:0007669"/>
    <property type="project" value="InterPro"/>
</dbReference>
<evidence type="ECO:0000313" key="3">
    <source>
        <dbReference type="Proteomes" id="UP000280696"/>
    </source>
</evidence>
<dbReference type="Gene3D" id="3.40.190.170">
    <property type="entry name" value="Bacterial extracellular solute-binding protein, family 7"/>
    <property type="match status" value="1"/>
</dbReference>
<evidence type="ECO:0000313" key="2">
    <source>
        <dbReference type="EMBL" id="RKI90672.1"/>
    </source>
</evidence>
<dbReference type="Pfam" id="PF03480">
    <property type="entry name" value="DctP"/>
    <property type="match status" value="1"/>
</dbReference>
<proteinExistence type="predicted"/>